<feature type="active site" evidence="5">
    <location>
        <position position="36"/>
    </location>
</feature>
<keyword evidence="5 6" id="KW-0378">Hydrolase</keyword>
<dbReference type="EMBL" id="RDSR01000005">
    <property type="protein sequence ID" value="RNE64117.1"/>
    <property type="molecule type" value="Genomic_DNA"/>
</dbReference>
<accession>A0A3M8LF08</accession>
<evidence type="ECO:0000256" key="4">
    <source>
        <dbReference type="ARBA" id="ARBA00047645"/>
    </source>
</evidence>
<evidence type="ECO:0000256" key="3">
    <source>
        <dbReference type="ARBA" id="ARBA00015991"/>
    </source>
</evidence>
<evidence type="ECO:0000256" key="2">
    <source>
        <dbReference type="ARBA" id="ARBA00012150"/>
    </source>
</evidence>
<dbReference type="SUPFAM" id="SSF54975">
    <property type="entry name" value="Acylphosphatase/BLUF domain-like"/>
    <property type="match status" value="1"/>
</dbReference>
<dbReference type="AlphaFoldDB" id="A0A3M8LF08"/>
<sequence>MIRRRVVVHGDVQGVGFRFSARSAAERLGVAGYARNRADGTVEVEVEGSETQVQRMLDWLSEGPRHAHVTALDIVELSPTGQAGFDIRR</sequence>
<comment type="similarity">
    <text evidence="1 7">Belongs to the acylphosphatase family.</text>
</comment>
<dbReference type="EC" id="3.6.1.7" evidence="2 5"/>
<evidence type="ECO:0000313" key="10">
    <source>
        <dbReference type="Proteomes" id="UP000279859"/>
    </source>
</evidence>
<evidence type="ECO:0000256" key="7">
    <source>
        <dbReference type="RuleBase" id="RU004168"/>
    </source>
</evidence>
<dbReference type="PROSITE" id="PS00151">
    <property type="entry name" value="ACYLPHOSPHATASE_2"/>
    <property type="match status" value="1"/>
</dbReference>
<dbReference type="PANTHER" id="PTHR47268:SF4">
    <property type="entry name" value="ACYLPHOSPHATASE"/>
    <property type="match status" value="1"/>
</dbReference>
<dbReference type="Proteomes" id="UP000279859">
    <property type="component" value="Unassembled WGS sequence"/>
</dbReference>
<feature type="active site" evidence="5">
    <location>
        <position position="18"/>
    </location>
</feature>
<feature type="domain" description="Acylphosphatase-like" evidence="8">
    <location>
        <begin position="3"/>
        <end position="89"/>
    </location>
</feature>
<keyword evidence="10" id="KW-1185">Reference proteome</keyword>
<name>A0A3M8LF08_9MICO</name>
<proteinExistence type="inferred from homology"/>
<gene>
    <name evidence="9" type="ORF">EEJ31_04375</name>
</gene>
<evidence type="ECO:0000256" key="1">
    <source>
        <dbReference type="ARBA" id="ARBA00005614"/>
    </source>
</evidence>
<evidence type="ECO:0000313" key="9">
    <source>
        <dbReference type="EMBL" id="RNE64117.1"/>
    </source>
</evidence>
<dbReference type="PROSITE" id="PS51160">
    <property type="entry name" value="ACYLPHOSPHATASE_3"/>
    <property type="match status" value="1"/>
</dbReference>
<protein>
    <recommendedName>
        <fullName evidence="3 5">Acylphosphatase</fullName>
        <ecNumber evidence="2 5">3.6.1.7</ecNumber>
    </recommendedName>
</protein>
<dbReference type="GO" id="GO:0003998">
    <property type="term" value="F:acylphosphatase activity"/>
    <property type="evidence" value="ECO:0007669"/>
    <property type="project" value="UniProtKB-EC"/>
</dbReference>
<dbReference type="Pfam" id="PF00708">
    <property type="entry name" value="Acylphosphatase"/>
    <property type="match status" value="1"/>
</dbReference>
<dbReference type="InterPro" id="IPR001792">
    <property type="entry name" value="Acylphosphatase-like_dom"/>
</dbReference>
<dbReference type="Gene3D" id="3.30.70.100">
    <property type="match status" value="1"/>
</dbReference>
<dbReference type="OrthoDB" id="3182027at2"/>
<evidence type="ECO:0000256" key="6">
    <source>
        <dbReference type="RuleBase" id="RU000553"/>
    </source>
</evidence>
<dbReference type="InterPro" id="IPR017968">
    <property type="entry name" value="Acylphosphatase_CS"/>
</dbReference>
<comment type="catalytic activity">
    <reaction evidence="4 5 6">
        <text>an acyl phosphate + H2O = a carboxylate + phosphate + H(+)</text>
        <dbReference type="Rhea" id="RHEA:14965"/>
        <dbReference type="ChEBI" id="CHEBI:15377"/>
        <dbReference type="ChEBI" id="CHEBI:15378"/>
        <dbReference type="ChEBI" id="CHEBI:29067"/>
        <dbReference type="ChEBI" id="CHEBI:43474"/>
        <dbReference type="ChEBI" id="CHEBI:59918"/>
        <dbReference type="EC" id="3.6.1.7"/>
    </reaction>
</comment>
<comment type="caution">
    <text evidence="9">The sequence shown here is derived from an EMBL/GenBank/DDBJ whole genome shotgun (WGS) entry which is preliminary data.</text>
</comment>
<dbReference type="PANTHER" id="PTHR47268">
    <property type="entry name" value="ACYLPHOSPHATASE"/>
    <property type="match status" value="1"/>
</dbReference>
<dbReference type="RefSeq" id="WP_123045082.1">
    <property type="nucleotide sequence ID" value="NZ_RDSR01000005.1"/>
</dbReference>
<dbReference type="InterPro" id="IPR036046">
    <property type="entry name" value="Acylphosphatase-like_dom_sf"/>
</dbReference>
<dbReference type="PROSITE" id="PS00150">
    <property type="entry name" value="ACYLPHOSPHATASE_1"/>
    <property type="match status" value="1"/>
</dbReference>
<evidence type="ECO:0000256" key="5">
    <source>
        <dbReference type="PROSITE-ProRule" id="PRU00520"/>
    </source>
</evidence>
<dbReference type="InterPro" id="IPR020456">
    <property type="entry name" value="Acylphosphatase"/>
</dbReference>
<reference evidence="9 10" key="1">
    <citation type="submission" date="2018-11" db="EMBL/GenBank/DDBJ databases">
        <title>Cryobacterium sp. nov., isolated from rhizosphere soil of lettuce.</title>
        <authorList>
            <person name="Wang Y."/>
        </authorList>
    </citation>
    <scope>NUCLEOTIDE SEQUENCE [LARGE SCALE GENOMIC DNA]</scope>
    <source>
        <strain evidence="9 10">NEAU-85</strain>
    </source>
</reference>
<organism evidence="9 10">
    <name type="scientific">Cryobacterium tepidiphilum</name>
    <dbReference type="NCBI Taxonomy" id="2486026"/>
    <lineage>
        <taxon>Bacteria</taxon>
        <taxon>Bacillati</taxon>
        <taxon>Actinomycetota</taxon>
        <taxon>Actinomycetes</taxon>
        <taxon>Micrococcales</taxon>
        <taxon>Microbacteriaceae</taxon>
        <taxon>Cryobacterium</taxon>
    </lineage>
</organism>
<evidence type="ECO:0000259" key="8">
    <source>
        <dbReference type="PROSITE" id="PS51160"/>
    </source>
</evidence>